<dbReference type="SUPFAM" id="SSF47459">
    <property type="entry name" value="HLH, helix-loop-helix DNA-binding domain"/>
    <property type="match status" value="1"/>
</dbReference>
<dbReference type="EMBL" id="CAJPDQ010000003">
    <property type="protein sequence ID" value="CAF9907391.1"/>
    <property type="molecule type" value="Genomic_DNA"/>
</dbReference>
<dbReference type="GO" id="GO:0046983">
    <property type="term" value="F:protein dimerization activity"/>
    <property type="evidence" value="ECO:0007669"/>
    <property type="project" value="InterPro"/>
</dbReference>
<evidence type="ECO:0000313" key="5">
    <source>
        <dbReference type="EMBL" id="CAF9907391.1"/>
    </source>
</evidence>
<evidence type="ECO:0000259" key="4">
    <source>
        <dbReference type="PROSITE" id="PS50888"/>
    </source>
</evidence>
<organism evidence="5 6">
    <name type="scientific">Gomphillus americanus</name>
    <dbReference type="NCBI Taxonomy" id="1940652"/>
    <lineage>
        <taxon>Eukaryota</taxon>
        <taxon>Fungi</taxon>
        <taxon>Dikarya</taxon>
        <taxon>Ascomycota</taxon>
        <taxon>Pezizomycotina</taxon>
        <taxon>Lecanoromycetes</taxon>
        <taxon>OSLEUM clade</taxon>
        <taxon>Ostropomycetidae</taxon>
        <taxon>Ostropales</taxon>
        <taxon>Graphidaceae</taxon>
        <taxon>Gomphilloideae</taxon>
        <taxon>Gomphillus</taxon>
    </lineage>
</organism>
<proteinExistence type="predicted"/>
<accession>A0A8H3EHU0</accession>
<dbReference type="Gene3D" id="4.10.280.10">
    <property type="entry name" value="Helix-loop-helix DNA-binding domain"/>
    <property type="match status" value="1"/>
</dbReference>
<feature type="coiled-coil region" evidence="1">
    <location>
        <begin position="172"/>
        <end position="199"/>
    </location>
</feature>
<comment type="caution">
    <text evidence="5">The sequence shown here is derived from an EMBL/GenBank/DDBJ whole genome shotgun (WGS) entry which is preliminary data.</text>
</comment>
<keyword evidence="3" id="KW-1133">Transmembrane helix</keyword>
<keyword evidence="3" id="KW-0812">Transmembrane</keyword>
<dbReference type="Proteomes" id="UP000664169">
    <property type="component" value="Unassembled WGS sequence"/>
</dbReference>
<dbReference type="PANTHER" id="PTHR47336">
    <property type="entry name" value="TRANSCRIPTION FACTOR HMS1-RELATED"/>
    <property type="match status" value="1"/>
</dbReference>
<dbReference type="Pfam" id="PF00010">
    <property type="entry name" value="HLH"/>
    <property type="match status" value="1"/>
</dbReference>
<keyword evidence="6" id="KW-1185">Reference proteome</keyword>
<evidence type="ECO:0000313" key="6">
    <source>
        <dbReference type="Proteomes" id="UP000664169"/>
    </source>
</evidence>
<feature type="region of interest" description="Disordered" evidence="2">
    <location>
        <begin position="136"/>
        <end position="162"/>
    </location>
</feature>
<dbReference type="InterPro" id="IPR036638">
    <property type="entry name" value="HLH_DNA-bd_sf"/>
</dbReference>
<gene>
    <name evidence="5" type="ORF">GOMPHAMPRED_005095</name>
</gene>
<name>A0A8H3EHU0_9LECA</name>
<keyword evidence="1" id="KW-0175">Coiled coil</keyword>
<feature type="domain" description="BHLH" evidence="4">
    <location>
        <begin position="105"/>
        <end position="182"/>
    </location>
</feature>
<dbReference type="AlphaFoldDB" id="A0A8H3EHU0"/>
<dbReference type="InterPro" id="IPR011598">
    <property type="entry name" value="bHLH_dom"/>
</dbReference>
<feature type="compositionally biased region" description="Polar residues" evidence="2">
    <location>
        <begin position="457"/>
        <end position="472"/>
    </location>
</feature>
<feature type="region of interest" description="Disordered" evidence="2">
    <location>
        <begin position="28"/>
        <end position="112"/>
    </location>
</feature>
<feature type="compositionally biased region" description="Low complexity" evidence="2">
    <location>
        <begin position="55"/>
        <end position="69"/>
    </location>
</feature>
<dbReference type="PANTHER" id="PTHR47336:SF4">
    <property type="entry name" value="BHLH TRANSCRIPTION FACTOR (EUROFUNG)"/>
    <property type="match status" value="1"/>
</dbReference>
<dbReference type="OrthoDB" id="2133190at2759"/>
<feature type="region of interest" description="Disordered" evidence="2">
    <location>
        <begin position="442"/>
        <end position="472"/>
    </location>
</feature>
<sequence>MATSTTPLSPSAIATDFSKEDWEKWMNLDGQQQQLDASTPGTYLSGSPPPLQFVSGSLGSTSPSELESLPPLPFSPTYALPTTASKKRKSSAVAGATPGGRQPRGQKISHNVIEKRYRSNLNDKIAKLRDSVPELRVAQPTVKRKPQKPVDSNSDASGDEGQGLKFNKATVLVKATEYIQQLERHNQRLLQEVSTLKNRFGPGKPLAPAAMTTGFATATYIMPQTSTVPVDGKLSTESSDKAEPTGLIKVPADIQKLRDEVPPQPHYAPETSSAAASEAITPVTIPPFSEIQGMIPLPETWKAFRAQSRSDEHYAPPPIMSQGHELLQESNLEEDDDEEGSRWSRSRFMSRVLVGSLAGLMVMEGFTESAEEGSKIEKRGLFSLPTELLTESRGFRDPIRKRIIAFAASPRARQLLPMFIFSFLFLAICFVFLLYITPSGSRPSRITKSKDSREHIITNSTSTQNSIGITTQPDTAELTSPEVYAVKVLDWLNLSWLVFHNHDEEAAESDGFKRAARWTRFLLPRRLDHMGSSL</sequence>
<dbReference type="PROSITE" id="PS50888">
    <property type="entry name" value="BHLH"/>
    <property type="match status" value="1"/>
</dbReference>
<dbReference type="InterPro" id="IPR052099">
    <property type="entry name" value="Regulatory_TF_Diverse"/>
</dbReference>
<feature type="compositionally biased region" description="Polar residues" evidence="2">
    <location>
        <begin position="29"/>
        <end position="45"/>
    </location>
</feature>
<evidence type="ECO:0000256" key="3">
    <source>
        <dbReference type="SAM" id="Phobius"/>
    </source>
</evidence>
<feature type="transmembrane region" description="Helical" evidence="3">
    <location>
        <begin position="415"/>
        <end position="436"/>
    </location>
</feature>
<keyword evidence="3" id="KW-0472">Membrane</keyword>
<reference evidence="5" key="1">
    <citation type="submission" date="2021-03" db="EMBL/GenBank/DDBJ databases">
        <authorList>
            <person name="Tagirdzhanova G."/>
        </authorList>
    </citation>
    <scope>NUCLEOTIDE SEQUENCE</scope>
</reference>
<evidence type="ECO:0000256" key="1">
    <source>
        <dbReference type="SAM" id="Coils"/>
    </source>
</evidence>
<protein>
    <recommendedName>
        <fullName evidence="4">BHLH domain-containing protein</fullName>
    </recommendedName>
</protein>
<evidence type="ECO:0000256" key="2">
    <source>
        <dbReference type="SAM" id="MobiDB-lite"/>
    </source>
</evidence>
<dbReference type="SMART" id="SM00353">
    <property type="entry name" value="HLH"/>
    <property type="match status" value="1"/>
</dbReference>